<dbReference type="EMBL" id="HBUE01003145">
    <property type="protein sequence ID" value="CAG6444561.1"/>
    <property type="molecule type" value="Transcribed_RNA"/>
</dbReference>
<accession>A0A8D7ZXI9</accession>
<dbReference type="AlphaFoldDB" id="A0A8D7ZXI9"/>
<evidence type="ECO:0000313" key="1">
    <source>
        <dbReference type="EMBL" id="CAG6444561.1"/>
    </source>
</evidence>
<name>A0A8D7ZXI9_CULPI</name>
<reference evidence="1" key="1">
    <citation type="submission" date="2021-05" db="EMBL/GenBank/DDBJ databases">
        <authorList>
            <person name="Alioto T."/>
            <person name="Alioto T."/>
            <person name="Gomez Garrido J."/>
        </authorList>
    </citation>
    <scope>NUCLEOTIDE SEQUENCE</scope>
</reference>
<protein>
    <submittedName>
        <fullName evidence="1">(northern house mosquito) hypothetical protein</fullName>
    </submittedName>
</protein>
<proteinExistence type="predicted"/>
<dbReference type="EMBL" id="HBUE01301154">
    <property type="protein sequence ID" value="CAG6578981.1"/>
    <property type="molecule type" value="Transcribed_RNA"/>
</dbReference>
<organism evidence="1">
    <name type="scientific">Culex pipiens</name>
    <name type="common">House mosquito</name>
    <dbReference type="NCBI Taxonomy" id="7175"/>
    <lineage>
        <taxon>Eukaryota</taxon>
        <taxon>Metazoa</taxon>
        <taxon>Ecdysozoa</taxon>
        <taxon>Arthropoda</taxon>
        <taxon>Hexapoda</taxon>
        <taxon>Insecta</taxon>
        <taxon>Pterygota</taxon>
        <taxon>Neoptera</taxon>
        <taxon>Endopterygota</taxon>
        <taxon>Diptera</taxon>
        <taxon>Nematocera</taxon>
        <taxon>Culicoidea</taxon>
        <taxon>Culicidae</taxon>
        <taxon>Culicinae</taxon>
        <taxon>Culicini</taxon>
        <taxon>Culex</taxon>
        <taxon>Culex</taxon>
    </lineage>
</organism>
<dbReference type="EMBL" id="HBUE01195160">
    <property type="protein sequence ID" value="CAG6527258.1"/>
    <property type="molecule type" value="Transcribed_RNA"/>
</dbReference>
<dbReference type="EMBL" id="HBUE01301153">
    <property type="protein sequence ID" value="CAG6578980.1"/>
    <property type="molecule type" value="Transcribed_RNA"/>
</dbReference>
<dbReference type="EMBL" id="HBUE01195159">
    <property type="protein sequence ID" value="CAG6527257.1"/>
    <property type="molecule type" value="Transcribed_RNA"/>
</dbReference>
<sequence length="132" mass="15597">MHPQELGLHHGQRQRLGQKRHLVLTVGHCPLQQCQLNLVELARGHSTGNQRRVLVEAQHVRYRLVGHAHWVPYQRPVIGIYFSKFFFHNRGDTRDRNRYHRLHCSCFGRTFRCQDLGDPGTVRFIDRHSRTS</sequence>
<dbReference type="EMBL" id="HBUE01003147">
    <property type="protein sequence ID" value="CAG6444562.1"/>
    <property type="molecule type" value="Transcribed_RNA"/>
</dbReference>